<organism evidence="8 9">
    <name type="scientific">Pseudonocardia bannensis</name>
    <dbReference type="NCBI Taxonomy" id="630973"/>
    <lineage>
        <taxon>Bacteria</taxon>
        <taxon>Bacillati</taxon>
        <taxon>Actinomycetota</taxon>
        <taxon>Actinomycetes</taxon>
        <taxon>Pseudonocardiales</taxon>
        <taxon>Pseudonocardiaceae</taxon>
        <taxon>Pseudonocardia</taxon>
    </lineage>
</organism>
<dbReference type="Pfam" id="PF00111">
    <property type="entry name" value="Fer2"/>
    <property type="match status" value="1"/>
</dbReference>
<protein>
    <submittedName>
        <fullName evidence="8">(2Fe-2S)-binding protein</fullName>
    </submittedName>
</protein>
<evidence type="ECO:0000256" key="1">
    <source>
        <dbReference type="ARBA" id="ARBA00022714"/>
    </source>
</evidence>
<keyword evidence="9" id="KW-1185">Reference proteome</keyword>
<dbReference type="RefSeq" id="WP_169413105.1">
    <property type="nucleotide sequence ID" value="NZ_JAAXKZ010000038.1"/>
</dbReference>
<dbReference type="InterPro" id="IPR036884">
    <property type="entry name" value="2Fe-2S-bd_dom_sf"/>
</dbReference>
<dbReference type="PANTHER" id="PTHR44379">
    <property type="entry name" value="OXIDOREDUCTASE WITH IRON-SULFUR SUBUNIT"/>
    <property type="match status" value="1"/>
</dbReference>
<keyword evidence="2" id="KW-0479">Metal-binding</keyword>
<dbReference type="InterPro" id="IPR001041">
    <property type="entry name" value="2Fe-2S_ferredoxin-type"/>
</dbReference>
<dbReference type="GO" id="GO:0016491">
    <property type="term" value="F:oxidoreductase activity"/>
    <property type="evidence" value="ECO:0007669"/>
    <property type="project" value="UniProtKB-KW"/>
</dbReference>
<dbReference type="PROSITE" id="PS00197">
    <property type="entry name" value="2FE2S_FER_1"/>
    <property type="match status" value="1"/>
</dbReference>
<keyword evidence="3" id="KW-0560">Oxidoreductase</keyword>
<keyword evidence="4" id="KW-0408">Iron</keyword>
<evidence type="ECO:0000256" key="2">
    <source>
        <dbReference type="ARBA" id="ARBA00022723"/>
    </source>
</evidence>
<dbReference type="PROSITE" id="PS51085">
    <property type="entry name" value="2FE2S_FER_2"/>
    <property type="match status" value="1"/>
</dbReference>
<reference evidence="8 9" key="1">
    <citation type="submission" date="2020-04" db="EMBL/GenBank/DDBJ databases">
        <authorList>
            <person name="Klaysubun C."/>
            <person name="Duangmal K."/>
            <person name="Lipun K."/>
        </authorList>
    </citation>
    <scope>NUCLEOTIDE SEQUENCE [LARGE SCALE GENOMIC DNA]</scope>
    <source>
        <strain evidence="8 9">DSM 45300</strain>
    </source>
</reference>
<evidence type="ECO:0000259" key="7">
    <source>
        <dbReference type="PROSITE" id="PS51085"/>
    </source>
</evidence>
<evidence type="ECO:0000256" key="6">
    <source>
        <dbReference type="ARBA" id="ARBA00060707"/>
    </source>
</evidence>
<keyword evidence="5" id="KW-0411">Iron-sulfur</keyword>
<dbReference type="Gene3D" id="1.10.150.120">
    <property type="entry name" value="[2Fe-2S]-binding domain"/>
    <property type="match status" value="1"/>
</dbReference>
<comment type="pathway">
    <text evidence="6">Alkaloid degradation; nicotine degradation.</text>
</comment>
<dbReference type="CDD" id="cd00207">
    <property type="entry name" value="fer2"/>
    <property type="match status" value="1"/>
</dbReference>
<proteinExistence type="predicted"/>
<evidence type="ECO:0000256" key="4">
    <source>
        <dbReference type="ARBA" id="ARBA00023004"/>
    </source>
</evidence>
<dbReference type="InterPro" id="IPR036010">
    <property type="entry name" value="2Fe-2S_ferredoxin-like_sf"/>
</dbReference>
<evidence type="ECO:0000256" key="5">
    <source>
        <dbReference type="ARBA" id="ARBA00023014"/>
    </source>
</evidence>
<feature type="domain" description="2Fe-2S ferredoxin-type" evidence="7">
    <location>
        <begin position="23"/>
        <end position="99"/>
    </location>
</feature>
<dbReference type="EMBL" id="JAAXKZ010000038">
    <property type="protein sequence ID" value="NMH92393.1"/>
    <property type="molecule type" value="Genomic_DNA"/>
</dbReference>
<dbReference type="InterPro" id="IPR002888">
    <property type="entry name" value="2Fe-2S-bd"/>
</dbReference>
<dbReference type="Proteomes" id="UP000586918">
    <property type="component" value="Unassembled WGS sequence"/>
</dbReference>
<gene>
    <name evidence="8" type="ORF">HF519_12585</name>
</gene>
<dbReference type="Pfam" id="PF01799">
    <property type="entry name" value="Fer2_2"/>
    <property type="match status" value="1"/>
</dbReference>
<evidence type="ECO:0000256" key="3">
    <source>
        <dbReference type="ARBA" id="ARBA00023002"/>
    </source>
</evidence>
<dbReference type="FunFam" id="3.10.20.30:FF:000020">
    <property type="entry name" value="Xanthine dehydrogenase iron-sulfur subunit"/>
    <property type="match status" value="1"/>
</dbReference>
<name>A0A848DIL8_9PSEU</name>
<evidence type="ECO:0000313" key="8">
    <source>
        <dbReference type="EMBL" id="NMH92393.1"/>
    </source>
</evidence>
<dbReference type="SUPFAM" id="SSF54292">
    <property type="entry name" value="2Fe-2S ferredoxin-like"/>
    <property type="match status" value="1"/>
</dbReference>
<dbReference type="SUPFAM" id="SSF47741">
    <property type="entry name" value="CO dehydrogenase ISP C-domain like"/>
    <property type="match status" value="1"/>
</dbReference>
<comment type="caution">
    <text evidence="8">The sequence shown here is derived from an EMBL/GenBank/DDBJ whole genome shotgun (WGS) entry which is preliminary data.</text>
</comment>
<dbReference type="PANTHER" id="PTHR44379:SF8">
    <property type="entry name" value="XANTHINE DEHYDROGENASE IRON-SULFUR-BINDING SUBUNIT XDHC-RELATED"/>
    <property type="match status" value="1"/>
</dbReference>
<dbReference type="Gene3D" id="3.10.20.30">
    <property type="match status" value="1"/>
</dbReference>
<dbReference type="InterPro" id="IPR051452">
    <property type="entry name" value="Diverse_Oxidoreductases"/>
</dbReference>
<dbReference type="InterPro" id="IPR012675">
    <property type="entry name" value="Beta-grasp_dom_sf"/>
</dbReference>
<sequence length="181" mass="19233">MSELQELPDDPGAVKLPDADGRVPVRIDVNGRARTLRVRTTQTLLDALREQLRLQGARSGCGVGMCGACTVLLDGRAASGCLTLAAVCDGTDVRTVEGLEDPSGELSRVQEAFLRHRAFQCSYCTPGFVLALEALLAVDPSPDEAAIREAFSGHICRCGSYSRIMAAALEVAGATDRREQA</sequence>
<accession>A0A848DIL8</accession>
<dbReference type="GO" id="GO:0051537">
    <property type="term" value="F:2 iron, 2 sulfur cluster binding"/>
    <property type="evidence" value="ECO:0007669"/>
    <property type="project" value="UniProtKB-KW"/>
</dbReference>
<dbReference type="AlphaFoldDB" id="A0A848DIL8"/>
<keyword evidence="1" id="KW-0001">2Fe-2S</keyword>
<evidence type="ECO:0000313" key="9">
    <source>
        <dbReference type="Proteomes" id="UP000586918"/>
    </source>
</evidence>
<dbReference type="InterPro" id="IPR006058">
    <property type="entry name" value="2Fe2S_fd_BS"/>
</dbReference>
<dbReference type="GO" id="GO:0046872">
    <property type="term" value="F:metal ion binding"/>
    <property type="evidence" value="ECO:0007669"/>
    <property type="project" value="UniProtKB-KW"/>
</dbReference>